<dbReference type="Proteomes" id="UP001202550">
    <property type="component" value="Unassembled WGS sequence"/>
</dbReference>
<feature type="chain" id="PRO_5045720126" evidence="1">
    <location>
        <begin position="21"/>
        <end position="172"/>
    </location>
</feature>
<dbReference type="RefSeq" id="WP_249056519.1">
    <property type="nucleotide sequence ID" value="NZ_JALZWP010000002.1"/>
</dbReference>
<dbReference type="Pfam" id="PF04314">
    <property type="entry name" value="PCuAC"/>
    <property type="match status" value="1"/>
</dbReference>
<dbReference type="Gene3D" id="2.60.40.1890">
    <property type="entry name" value="PCu(A)C copper chaperone"/>
    <property type="match status" value="1"/>
</dbReference>
<dbReference type="InterPro" id="IPR058248">
    <property type="entry name" value="Lxx211020-like"/>
</dbReference>
<organism evidence="2 3">
    <name type="scientific">Roseinatronobacter domitianus</name>
    <dbReference type="NCBI Taxonomy" id="2940293"/>
    <lineage>
        <taxon>Bacteria</taxon>
        <taxon>Pseudomonadati</taxon>
        <taxon>Pseudomonadota</taxon>
        <taxon>Alphaproteobacteria</taxon>
        <taxon>Rhodobacterales</taxon>
        <taxon>Paracoccaceae</taxon>
        <taxon>Roseinatronobacter</taxon>
    </lineage>
</organism>
<gene>
    <name evidence="2" type="ORF">M3N55_03805</name>
</gene>
<keyword evidence="3" id="KW-1185">Reference proteome</keyword>
<protein>
    <submittedName>
        <fullName evidence="2">Copper chaperone PCu(A)C</fullName>
    </submittedName>
</protein>
<keyword evidence="1" id="KW-0732">Signal</keyword>
<dbReference type="InterPro" id="IPR007410">
    <property type="entry name" value="LpqE-like"/>
</dbReference>
<proteinExistence type="predicted"/>
<dbReference type="EMBL" id="JALZWP010000002">
    <property type="protein sequence ID" value="MCL1627844.1"/>
    <property type="molecule type" value="Genomic_DNA"/>
</dbReference>
<comment type="caution">
    <text evidence="2">The sequence shown here is derived from an EMBL/GenBank/DDBJ whole genome shotgun (WGS) entry which is preliminary data.</text>
</comment>
<evidence type="ECO:0000256" key="1">
    <source>
        <dbReference type="SAM" id="SignalP"/>
    </source>
</evidence>
<evidence type="ECO:0000313" key="3">
    <source>
        <dbReference type="Proteomes" id="UP001202550"/>
    </source>
</evidence>
<feature type="signal peptide" evidence="1">
    <location>
        <begin position="1"/>
        <end position="20"/>
    </location>
</feature>
<dbReference type="SUPFAM" id="SSF110087">
    <property type="entry name" value="DR1885-like metal-binding protein"/>
    <property type="match status" value="1"/>
</dbReference>
<name>A0ABT0M0P2_9RHOB</name>
<accession>A0ABT0M0P2</accession>
<dbReference type="PANTHER" id="PTHR36302:SF1">
    <property type="entry name" value="COPPER CHAPERONE PCU(A)C"/>
    <property type="match status" value="1"/>
</dbReference>
<reference evidence="2 3" key="1">
    <citation type="submission" date="2022-05" db="EMBL/GenBank/DDBJ databases">
        <title>Seasonal and diel survey of microbial diversity of the Tyrrhenian coast.</title>
        <authorList>
            <person name="Gattoni G."/>
            <person name="Corral P."/>
        </authorList>
    </citation>
    <scope>NUCLEOTIDE SEQUENCE [LARGE SCALE GENOMIC DNA]</scope>
    <source>
        <strain evidence="2 3">V10</strain>
    </source>
</reference>
<sequence>MNRFAIMAAAAAFFALPAAADITINGAYARVASPMAQSGAAFMGIQNTGAEDDRLLSARSDVAQRVELHTHIADGDVMRMVEVEEGFEIPAGETHMLERGGHHVMFMGLNRRLAHGDEVAVTLVFEKAGELDVIIPVDLKRNDVTGEMGGMKMDHGNMGGDGAMKMNHGHNH</sequence>
<dbReference type="InterPro" id="IPR036182">
    <property type="entry name" value="PCuAC_sf"/>
</dbReference>
<evidence type="ECO:0000313" key="2">
    <source>
        <dbReference type="EMBL" id="MCL1627844.1"/>
    </source>
</evidence>
<dbReference type="PANTHER" id="PTHR36302">
    <property type="entry name" value="BLR7088 PROTEIN"/>
    <property type="match status" value="1"/>
</dbReference>